<feature type="region of interest" description="Disordered" evidence="1">
    <location>
        <begin position="1"/>
        <end position="32"/>
    </location>
</feature>
<sequence length="195" mass="22482">MRHVSRCGPRGTHGTSQRSEHKRCNAEPHLPSSQRSHYRYWWRPAQIKSTQKCLTSPPTRSLPALNHLPILCILFYFAVLCLNHFILLHACVRSHILELLFSPKDFIVAPSRLHRCTQPNSRTSHLFHVPPRPPELQPPATSTAPRPGFRQGLSPSRIRQFWTAYGRLSVFSLVEPYKKGGYMLALFFFLEDRSC</sequence>
<keyword evidence="2" id="KW-1133">Transmembrane helix</keyword>
<dbReference type="EMBL" id="JBBWWR010000004">
    <property type="protein sequence ID" value="KAK8968270.1"/>
    <property type="molecule type" value="Genomic_DNA"/>
</dbReference>
<protein>
    <submittedName>
        <fullName evidence="3">Uncharacterized protein</fullName>
    </submittedName>
</protein>
<evidence type="ECO:0000313" key="4">
    <source>
        <dbReference type="Proteomes" id="UP001412067"/>
    </source>
</evidence>
<keyword evidence="4" id="KW-1185">Reference proteome</keyword>
<evidence type="ECO:0000256" key="1">
    <source>
        <dbReference type="SAM" id="MobiDB-lite"/>
    </source>
</evidence>
<keyword evidence="2" id="KW-0812">Transmembrane</keyword>
<name>A0ABR2MXS5_9ASPA</name>
<accession>A0ABR2MXS5</accession>
<gene>
    <name evidence="3" type="ORF">KSP40_PGU013096</name>
</gene>
<keyword evidence="2" id="KW-0472">Membrane</keyword>
<evidence type="ECO:0000313" key="3">
    <source>
        <dbReference type="EMBL" id="KAK8968270.1"/>
    </source>
</evidence>
<feature type="transmembrane region" description="Helical" evidence="2">
    <location>
        <begin position="68"/>
        <end position="92"/>
    </location>
</feature>
<organism evidence="3 4">
    <name type="scientific">Platanthera guangdongensis</name>
    <dbReference type="NCBI Taxonomy" id="2320717"/>
    <lineage>
        <taxon>Eukaryota</taxon>
        <taxon>Viridiplantae</taxon>
        <taxon>Streptophyta</taxon>
        <taxon>Embryophyta</taxon>
        <taxon>Tracheophyta</taxon>
        <taxon>Spermatophyta</taxon>
        <taxon>Magnoliopsida</taxon>
        <taxon>Liliopsida</taxon>
        <taxon>Asparagales</taxon>
        <taxon>Orchidaceae</taxon>
        <taxon>Orchidoideae</taxon>
        <taxon>Orchideae</taxon>
        <taxon>Orchidinae</taxon>
        <taxon>Platanthera</taxon>
    </lineage>
</organism>
<proteinExistence type="predicted"/>
<feature type="region of interest" description="Disordered" evidence="1">
    <location>
        <begin position="128"/>
        <end position="152"/>
    </location>
</feature>
<evidence type="ECO:0000256" key="2">
    <source>
        <dbReference type="SAM" id="Phobius"/>
    </source>
</evidence>
<reference evidence="3 4" key="1">
    <citation type="journal article" date="2022" name="Nat. Plants">
        <title>Genomes of leafy and leafless Platanthera orchids illuminate the evolution of mycoheterotrophy.</title>
        <authorList>
            <person name="Li M.H."/>
            <person name="Liu K.W."/>
            <person name="Li Z."/>
            <person name="Lu H.C."/>
            <person name="Ye Q.L."/>
            <person name="Zhang D."/>
            <person name="Wang J.Y."/>
            <person name="Li Y.F."/>
            <person name="Zhong Z.M."/>
            <person name="Liu X."/>
            <person name="Yu X."/>
            <person name="Liu D.K."/>
            <person name="Tu X.D."/>
            <person name="Liu B."/>
            <person name="Hao Y."/>
            <person name="Liao X.Y."/>
            <person name="Jiang Y.T."/>
            <person name="Sun W.H."/>
            <person name="Chen J."/>
            <person name="Chen Y.Q."/>
            <person name="Ai Y."/>
            <person name="Zhai J.W."/>
            <person name="Wu S.S."/>
            <person name="Zhou Z."/>
            <person name="Hsiao Y.Y."/>
            <person name="Wu W.L."/>
            <person name="Chen Y.Y."/>
            <person name="Lin Y.F."/>
            <person name="Hsu J.L."/>
            <person name="Li C.Y."/>
            <person name="Wang Z.W."/>
            <person name="Zhao X."/>
            <person name="Zhong W.Y."/>
            <person name="Ma X.K."/>
            <person name="Ma L."/>
            <person name="Huang J."/>
            <person name="Chen G.Z."/>
            <person name="Huang M.Z."/>
            <person name="Huang L."/>
            <person name="Peng D.H."/>
            <person name="Luo Y.B."/>
            <person name="Zou S.Q."/>
            <person name="Chen S.P."/>
            <person name="Lan S."/>
            <person name="Tsai W.C."/>
            <person name="Van de Peer Y."/>
            <person name="Liu Z.J."/>
        </authorList>
    </citation>
    <scope>NUCLEOTIDE SEQUENCE [LARGE SCALE GENOMIC DNA]</scope>
    <source>
        <strain evidence="3">Lor288</strain>
    </source>
</reference>
<comment type="caution">
    <text evidence="3">The sequence shown here is derived from an EMBL/GenBank/DDBJ whole genome shotgun (WGS) entry which is preliminary data.</text>
</comment>
<dbReference type="Proteomes" id="UP001412067">
    <property type="component" value="Unassembled WGS sequence"/>
</dbReference>